<organism evidence="1 2">
    <name type="scientific">Channa argus</name>
    <name type="common">Northern snakehead</name>
    <name type="synonym">Ophicephalus argus</name>
    <dbReference type="NCBI Taxonomy" id="215402"/>
    <lineage>
        <taxon>Eukaryota</taxon>
        <taxon>Metazoa</taxon>
        <taxon>Chordata</taxon>
        <taxon>Craniata</taxon>
        <taxon>Vertebrata</taxon>
        <taxon>Euteleostomi</taxon>
        <taxon>Actinopterygii</taxon>
        <taxon>Neopterygii</taxon>
        <taxon>Teleostei</taxon>
        <taxon>Neoteleostei</taxon>
        <taxon>Acanthomorphata</taxon>
        <taxon>Anabantaria</taxon>
        <taxon>Anabantiformes</taxon>
        <taxon>Channoidei</taxon>
        <taxon>Channidae</taxon>
        <taxon>Channa</taxon>
    </lineage>
</organism>
<reference evidence="1 2" key="1">
    <citation type="submission" date="2019-02" db="EMBL/GenBank/DDBJ databases">
        <title>Opniocepnalus argus genome.</title>
        <authorList>
            <person name="Zhou C."/>
            <person name="Xiao S."/>
        </authorList>
    </citation>
    <scope>NUCLEOTIDE SEQUENCE [LARGE SCALE GENOMIC DNA]</scope>
    <source>
        <strain evidence="1">OARG1902GOOAL</strain>
        <tissue evidence="1">Muscle</tissue>
    </source>
</reference>
<proteinExistence type="predicted"/>
<dbReference type="Proteomes" id="UP000503349">
    <property type="component" value="Chromosome 2"/>
</dbReference>
<dbReference type="EMBL" id="CM015713">
    <property type="protein sequence ID" value="KAF3686871.1"/>
    <property type="molecule type" value="Genomic_DNA"/>
</dbReference>
<keyword evidence="2" id="KW-1185">Reference proteome</keyword>
<evidence type="ECO:0000313" key="2">
    <source>
        <dbReference type="Proteomes" id="UP000503349"/>
    </source>
</evidence>
<name>A0A6G1P9A3_CHAAH</name>
<sequence>MREMEKKTPTLVLASVGLIHKTEIFSGRMTVGISGFQIKAVSYCNDIFHAKPAQLWCFVFVRR</sequence>
<reference evidence="2" key="2">
    <citation type="submission" date="2019-02" db="EMBL/GenBank/DDBJ databases">
        <title>Opniocepnalus argus Var Kimnra genome.</title>
        <authorList>
            <person name="Zhou C."/>
            <person name="Xiao S."/>
        </authorList>
    </citation>
    <scope>NUCLEOTIDE SEQUENCE [LARGE SCALE GENOMIC DNA]</scope>
</reference>
<protein>
    <submittedName>
        <fullName evidence="1">Uncharacterized protein</fullName>
    </submittedName>
</protein>
<gene>
    <name evidence="1" type="ORF">EXN66_Car002543</name>
</gene>
<evidence type="ECO:0000313" key="1">
    <source>
        <dbReference type="EMBL" id="KAF3686871.1"/>
    </source>
</evidence>
<dbReference type="AlphaFoldDB" id="A0A6G1P9A3"/>
<accession>A0A6G1P9A3</accession>